<dbReference type="Proteomes" id="UP000807306">
    <property type="component" value="Unassembled WGS sequence"/>
</dbReference>
<comment type="caution">
    <text evidence="4">The sequence shown here is derived from an EMBL/GenBank/DDBJ whole genome shotgun (WGS) entry which is preliminary data.</text>
</comment>
<dbReference type="EMBL" id="MU157830">
    <property type="protein sequence ID" value="KAF9532911.1"/>
    <property type="molecule type" value="Genomic_DNA"/>
</dbReference>
<dbReference type="GO" id="GO:0005634">
    <property type="term" value="C:nucleus"/>
    <property type="evidence" value="ECO:0007669"/>
    <property type="project" value="TreeGrafter"/>
</dbReference>
<dbReference type="InterPro" id="IPR032566">
    <property type="entry name" value="Znf-C2HE"/>
</dbReference>
<dbReference type="GO" id="GO:0003697">
    <property type="term" value="F:single-stranded DNA binding"/>
    <property type="evidence" value="ECO:0007669"/>
    <property type="project" value="TreeGrafter"/>
</dbReference>
<evidence type="ECO:0000256" key="1">
    <source>
        <dbReference type="SAM" id="Coils"/>
    </source>
</evidence>
<dbReference type="PANTHER" id="PTHR12486">
    <property type="entry name" value="APRATAXIN-RELATED"/>
    <property type="match status" value="1"/>
</dbReference>
<accession>A0A9P6EPI5</accession>
<dbReference type="GO" id="GO:1990165">
    <property type="term" value="F:single-strand break-containing DNA binding"/>
    <property type="evidence" value="ECO:0007669"/>
    <property type="project" value="TreeGrafter"/>
</dbReference>
<evidence type="ECO:0000259" key="3">
    <source>
        <dbReference type="Pfam" id="PF16278"/>
    </source>
</evidence>
<sequence>MSSNLLILRKYAQQAVENLPSSVLFKKSKENIVIFDAYPKSIFHFLVLPRLTGQPATGEKDASEVKLDVKRLDSLHALLNGDKKTAKKVIDAMTRDAKDVKKEIEDEMLDKYGFKWDVWIGFHGAPSMAHLHLHVLSADLCSEKLKVKKHYNSFHPKLGFFLHLDEVLSWLDAAPSFFDAKVKDLKPSNYEPVLKEALVCFHCNREIKNVPTLKDHLQEEWDKLQDRAKKAAARSAKLKRKTPEASGNASEPKADQNEVVEEEEPESKRLKLGRDSSSEDVPPVEC</sequence>
<feature type="domain" description="Aprataxin C2HE/C2H2/C2HC zinc finger" evidence="3">
    <location>
        <begin position="158"/>
        <end position="223"/>
    </location>
</feature>
<dbReference type="Gene3D" id="3.30.428.10">
    <property type="entry name" value="HIT-like"/>
    <property type="match status" value="1"/>
</dbReference>
<name>A0A9P6EPI5_9AGAR</name>
<dbReference type="Pfam" id="PF11969">
    <property type="entry name" value="DcpS_C"/>
    <property type="match status" value="1"/>
</dbReference>
<keyword evidence="5" id="KW-1185">Reference proteome</keyword>
<dbReference type="Pfam" id="PF16278">
    <property type="entry name" value="zf-C2HE"/>
    <property type="match status" value="1"/>
</dbReference>
<feature type="coiled-coil region" evidence="1">
    <location>
        <begin position="83"/>
        <end position="110"/>
    </location>
</feature>
<evidence type="ECO:0000313" key="4">
    <source>
        <dbReference type="EMBL" id="KAF9532911.1"/>
    </source>
</evidence>
<dbReference type="GO" id="GO:0000012">
    <property type="term" value="P:single strand break repair"/>
    <property type="evidence" value="ECO:0007669"/>
    <property type="project" value="TreeGrafter"/>
</dbReference>
<gene>
    <name evidence="4" type="ORF">CPB83DRAFT_806534</name>
</gene>
<dbReference type="GO" id="GO:0030983">
    <property type="term" value="F:mismatched DNA binding"/>
    <property type="evidence" value="ECO:0007669"/>
    <property type="project" value="TreeGrafter"/>
</dbReference>
<evidence type="ECO:0000313" key="5">
    <source>
        <dbReference type="Proteomes" id="UP000807306"/>
    </source>
</evidence>
<feature type="compositionally biased region" description="Basic and acidic residues" evidence="2">
    <location>
        <begin position="266"/>
        <end position="277"/>
    </location>
</feature>
<dbReference type="InterPro" id="IPR036265">
    <property type="entry name" value="HIT-like_sf"/>
</dbReference>
<feature type="region of interest" description="Disordered" evidence="2">
    <location>
        <begin position="232"/>
        <end position="286"/>
    </location>
</feature>
<dbReference type="GO" id="GO:0033699">
    <property type="term" value="F:DNA 5'-adenosine monophosphate hydrolase activity"/>
    <property type="evidence" value="ECO:0007669"/>
    <property type="project" value="TreeGrafter"/>
</dbReference>
<evidence type="ECO:0000256" key="2">
    <source>
        <dbReference type="SAM" id="MobiDB-lite"/>
    </source>
</evidence>
<dbReference type="SUPFAM" id="SSF54197">
    <property type="entry name" value="HIT-like"/>
    <property type="match status" value="1"/>
</dbReference>
<dbReference type="GO" id="GO:0003725">
    <property type="term" value="F:double-stranded RNA binding"/>
    <property type="evidence" value="ECO:0007669"/>
    <property type="project" value="TreeGrafter"/>
</dbReference>
<dbReference type="AlphaFoldDB" id="A0A9P6EPI5"/>
<reference evidence="4" key="1">
    <citation type="submission" date="2020-11" db="EMBL/GenBank/DDBJ databases">
        <authorList>
            <consortium name="DOE Joint Genome Institute"/>
            <person name="Ahrendt S."/>
            <person name="Riley R."/>
            <person name="Andreopoulos W."/>
            <person name="Labutti K."/>
            <person name="Pangilinan J."/>
            <person name="Ruiz-Duenas F.J."/>
            <person name="Barrasa J.M."/>
            <person name="Sanchez-Garcia M."/>
            <person name="Camarero S."/>
            <person name="Miyauchi S."/>
            <person name="Serrano A."/>
            <person name="Linde D."/>
            <person name="Babiker R."/>
            <person name="Drula E."/>
            <person name="Ayuso-Fernandez I."/>
            <person name="Pacheco R."/>
            <person name="Padilla G."/>
            <person name="Ferreira P."/>
            <person name="Barriuso J."/>
            <person name="Kellner H."/>
            <person name="Castanera R."/>
            <person name="Alfaro M."/>
            <person name="Ramirez L."/>
            <person name="Pisabarro A.G."/>
            <person name="Kuo A."/>
            <person name="Tritt A."/>
            <person name="Lipzen A."/>
            <person name="He G."/>
            <person name="Yan M."/>
            <person name="Ng V."/>
            <person name="Cullen D."/>
            <person name="Martin F."/>
            <person name="Rosso M.-N."/>
            <person name="Henrissat B."/>
            <person name="Hibbett D."/>
            <person name="Martinez A.T."/>
            <person name="Grigoriev I.V."/>
        </authorList>
    </citation>
    <scope>NUCLEOTIDE SEQUENCE</scope>
    <source>
        <strain evidence="4">CBS 506.95</strain>
    </source>
</reference>
<protein>
    <recommendedName>
        <fullName evidence="3">Aprataxin C2HE/C2H2/C2HC zinc finger domain-containing protein</fullName>
    </recommendedName>
</protein>
<dbReference type="OrthoDB" id="3512845at2759"/>
<dbReference type="PANTHER" id="PTHR12486:SF4">
    <property type="entry name" value="APRATAXIN"/>
    <property type="match status" value="1"/>
</dbReference>
<proteinExistence type="predicted"/>
<organism evidence="4 5">
    <name type="scientific">Crepidotus variabilis</name>
    <dbReference type="NCBI Taxonomy" id="179855"/>
    <lineage>
        <taxon>Eukaryota</taxon>
        <taxon>Fungi</taxon>
        <taxon>Dikarya</taxon>
        <taxon>Basidiomycota</taxon>
        <taxon>Agaricomycotina</taxon>
        <taxon>Agaricomycetes</taxon>
        <taxon>Agaricomycetidae</taxon>
        <taxon>Agaricales</taxon>
        <taxon>Agaricineae</taxon>
        <taxon>Crepidotaceae</taxon>
        <taxon>Crepidotus</taxon>
    </lineage>
</organism>
<keyword evidence="1" id="KW-0175">Coiled coil</keyword>